<keyword evidence="5 12" id="KW-0732">Signal</keyword>
<dbReference type="InParanoid" id="A0A2P5HTA3"/>
<dbReference type="EC" id="3.2.1.101" evidence="4 10"/>
<feature type="chain" id="PRO_5015135312" description="Mannan endo-1,6-alpha-mannosidase" evidence="12">
    <location>
        <begin position="25"/>
        <end position="477"/>
    </location>
</feature>
<evidence type="ECO:0000256" key="2">
    <source>
        <dbReference type="ARBA" id="ARBA00004308"/>
    </source>
</evidence>
<dbReference type="Proteomes" id="UP000094444">
    <property type="component" value="Unassembled WGS sequence"/>
</dbReference>
<dbReference type="GO" id="GO:0008496">
    <property type="term" value="F:mannan endo-1,6-alpha-mannosidase activity"/>
    <property type="evidence" value="ECO:0007669"/>
    <property type="project" value="UniProtKB-UniRule"/>
</dbReference>
<dbReference type="Gene3D" id="1.50.10.20">
    <property type="match status" value="1"/>
</dbReference>
<keyword evidence="6 10" id="KW-0378">Hydrolase</keyword>
<dbReference type="SUPFAM" id="SSF48208">
    <property type="entry name" value="Six-hairpin glycosidases"/>
    <property type="match status" value="1"/>
</dbReference>
<evidence type="ECO:0000256" key="3">
    <source>
        <dbReference type="ARBA" id="ARBA00009699"/>
    </source>
</evidence>
<keyword evidence="8" id="KW-0325">Glycoprotein</keyword>
<dbReference type="STRING" id="158607.A0A2P5HTA3"/>
<comment type="subcellular location">
    <subcellularLocation>
        <location evidence="2">Endomembrane system</location>
    </subcellularLocation>
</comment>
<dbReference type="GO" id="GO:0012505">
    <property type="term" value="C:endomembrane system"/>
    <property type="evidence" value="ECO:0007669"/>
    <property type="project" value="UniProtKB-SubCell"/>
</dbReference>
<dbReference type="InterPro" id="IPR014480">
    <property type="entry name" value="Mannan-1_6-alpha_mannosidase"/>
</dbReference>
<comment type="caution">
    <text evidence="13">The sequence shown here is derived from an EMBL/GenBank/DDBJ whole genome shotgun (WGS) entry which is preliminary data.</text>
</comment>
<dbReference type="PANTHER" id="PTHR12145:SF36">
    <property type="entry name" value="MANNAN ENDO-1,6-ALPHA-MANNOSIDASE DCW1"/>
    <property type="match status" value="1"/>
</dbReference>
<feature type="signal peptide" evidence="12">
    <location>
        <begin position="1"/>
        <end position="24"/>
    </location>
</feature>
<feature type="compositionally biased region" description="Low complexity" evidence="11">
    <location>
        <begin position="436"/>
        <end position="450"/>
    </location>
</feature>
<accession>A0A2P5HTA3</accession>
<evidence type="ECO:0000256" key="4">
    <source>
        <dbReference type="ARBA" id="ARBA00012350"/>
    </source>
</evidence>
<proteinExistence type="inferred from homology"/>
<feature type="region of interest" description="Disordered" evidence="11">
    <location>
        <begin position="419"/>
        <end position="452"/>
    </location>
</feature>
<dbReference type="PIRSF" id="PIRSF016302">
    <property type="entry name" value="Man_a_manosd"/>
    <property type="match status" value="1"/>
</dbReference>
<dbReference type="PANTHER" id="PTHR12145">
    <property type="entry name" value="MANNAN ENDO-1,6-ALPHA-MANNOSIDASE DCW1"/>
    <property type="match status" value="1"/>
</dbReference>
<name>A0A2P5HTA3_DIAHE</name>
<evidence type="ECO:0000256" key="5">
    <source>
        <dbReference type="ARBA" id="ARBA00022729"/>
    </source>
</evidence>
<evidence type="ECO:0000256" key="1">
    <source>
        <dbReference type="ARBA" id="ARBA00001452"/>
    </source>
</evidence>
<dbReference type="InterPro" id="IPR008928">
    <property type="entry name" value="6-hairpin_glycosidase_sf"/>
</dbReference>
<evidence type="ECO:0000256" key="6">
    <source>
        <dbReference type="ARBA" id="ARBA00022801"/>
    </source>
</evidence>
<evidence type="ECO:0000256" key="7">
    <source>
        <dbReference type="ARBA" id="ARBA00023136"/>
    </source>
</evidence>
<sequence>MVSSPVTSLSGALLLLGTLPGGVAEYKVDSRDAIVEASRSLARDMMTFYHGDEPEEIPGILPGPPPMGDYWWFTAASFWATCLDYWHLTGDDTYQGVTTSSLLFQVGPTDNYMTLNWTATLGNDEQCFWGSAALLAAEYDVPTPEGEPRWIDIAENVWGTQAHPDRHDDTCGGGLRWQILPSNNRYDYKNTLSNACFFTMGARLARFTGNETFADYSVETWDWLTTVGLVDTETWAVYDGAMVDDNCTKVEKTQFSQNAAMLTQGAAFMYNFTNGSDAWRERAEKLSDAMLKTFFPDGIAYEVACEGNNMCTTDMLFMKGYAHRWLASATQMAPFLAEKVLPVLQTSAEAAAKQCEENSTDGDDGAASQRCGFYWRNETFVDVEDSGMGNSGAAEGISVFAAVSNLLISEAEAPATAATLGDAGNSTGTSEGGSSSGTSGEASPSGTAASDSGASRYRAEIMVSMLLGVVAMFAWAV</sequence>
<comment type="catalytic activity">
    <reaction evidence="1 10">
        <text>Random hydrolysis of (1-&gt;6)-alpha-D-mannosidic linkages in unbranched (1-&gt;6)-mannans.</text>
        <dbReference type="EC" id="3.2.1.101"/>
    </reaction>
</comment>
<dbReference type="Pfam" id="PF03663">
    <property type="entry name" value="Glyco_hydro_76"/>
    <property type="match status" value="1"/>
</dbReference>
<dbReference type="GO" id="GO:0009272">
    <property type="term" value="P:fungal-type cell wall biogenesis"/>
    <property type="evidence" value="ECO:0007669"/>
    <property type="project" value="TreeGrafter"/>
</dbReference>
<evidence type="ECO:0000256" key="8">
    <source>
        <dbReference type="ARBA" id="ARBA00023180"/>
    </source>
</evidence>
<evidence type="ECO:0000256" key="9">
    <source>
        <dbReference type="ARBA" id="ARBA00023295"/>
    </source>
</evidence>
<dbReference type="EMBL" id="MAVT02000789">
    <property type="protein sequence ID" value="POS73490.1"/>
    <property type="molecule type" value="Genomic_DNA"/>
</dbReference>
<protein>
    <recommendedName>
        <fullName evidence="4 10">Mannan endo-1,6-alpha-mannosidase</fullName>
        <ecNumber evidence="4 10">3.2.1.101</ecNumber>
    </recommendedName>
</protein>
<keyword evidence="14" id="KW-1185">Reference proteome</keyword>
<reference evidence="13" key="1">
    <citation type="submission" date="2017-09" db="EMBL/GenBank/DDBJ databases">
        <title>Polyketide synthases of a Diaporthe helianthi virulent isolate.</title>
        <authorList>
            <person name="Baroncelli R."/>
        </authorList>
    </citation>
    <scope>NUCLEOTIDE SEQUENCE [LARGE SCALE GENOMIC DNA]</scope>
    <source>
        <strain evidence="13">7/96</strain>
    </source>
</reference>
<evidence type="ECO:0000256" key="12">
    <source>
        <dbReference type="SAM" id="SignalP"/>
    </source>
</evidence>
<evidence type="ECO:0000313" key="13">
    <source>
        <dbReference type="EMBL" id="POS73490.1"/>
    </source>
</evidence>
<dbReference type="AlphaFoldDB" id="A0A2P5HTA3"/>
<evidence type="ECO:0000256" key="10">
    <source>
        <dbReference type="PIRNR" id="PIRNR016302"/>
    </source>
</evidence>
<keyword evidence="9 10" id="KW-0326">Glycosidase</keyword>
<evidence type="ECO:0000256" key="11">
    <source>
        <dbReference type="SAM" id="MobiDB-lite"/>
    </source>
</evidence>
<gene>
    <name evidence="13" type="ORF">DHEL01_v208112</name>
</gene>
<organism evidence="13 14">
    <name type="scientific">Diaporthe helianthi</name>
    <dbReference type="NCBI Taxonomy" id="158607"/>
    <lineage>
        <taxon>Eukaryota</taxon>
        <taxon>Fungi</taxon>
        <taxon>Dikarya</taxon>
        <taxon>Ascomycota</taxon>
        <taxon>Pezizomycotina</taxon>
        <taxon>Sordariomycetes</taxon>
        <taxon>Sordariomycetidae</taxon>
        <taxon>Diaporthales</taxon>
        <taxon>Diaporthaceae</taxon>
        <taxon>Diaporthe</taxon>
    </lineage>
</organism>
<dbReference type="InterPro" id="IPR005198">
    <property type="entry name" value="Glyco_hydro_76"/>
</dbReference>
<evidence type="ECO:0000313" key="14">
    <source>
        <dbReference type="Proteomes" id="UP000094444"/>
    </source>
</evidence>
<keyword evidence="7" id="KW-0472">Membrane</keyword>
<dbReference type="OrthoDB" id="9984024at2759"/>
<dbReference type="FunFam" id="1.50.10.20:FF:000006">
    <property type="entry name" value="Mannan endo-1,6-alpha-mannosidase"/>
    <property type="match status" value="1"/>
</dbReference>
<dbReference type="GO" id="GO:0016052">
    <property type="term" value="P:carbohydrate catabolic process"/>
    <property type="evidence" value="ECO:0007669"/>
    <property type="project" value="InterPro"/>
</dbReference>
<comment type="similarity">
    <text evidence="3 10">Belongs to the glycosyl hydrolase 76 family.</text>
</comment>